<evidence type="ECO:0000313" key="2">
    <source>
        <dbReference type="Proteomes" id="UP000276953"/>
    </source>
</evidence>
<dbReference type="InterPro" id="IPR014867">
    <property type="entry name" value="Spore_coat_CotH_CotH2/3/7"/>
</dbReference>
<evidence type="ECO:0000313" key="1">
    <source>
        <dbReference type="EMBL" id="RTZ49867.1"/>
    </source>
</evidence>
<protein>
    <submittedName>
        <fullName evidence="1">Uncharacterized protein</fullName>
    </submittedName>
</protein>
<dbReference type="Pfam" id="PF13306">
    <property type="entry name" value="LRR_5"/>
    <property type="match status" value="1"/>
</dbReference>
<gene>
    <name evidence="1" type="ORF">EJ377_06715</name>
</gene>
<dbReference type="InterPro" id="IPR032675">
    <property type="entry name" value="LRR_dom_sf"/>
</dbReference>
<proteinExistence type="predicted"/>
<dbReference type="InterPro" id="IPR026906">
    <property type="entry name" value="LRR_5"/>
</dbReference>
<organism evidence="1 2">
    <name type="scientific">Chryseobacterium arthrosphaerae</name>
    <dbReference type="NCBI Taxonomy" id="651561"/>
    <lineage>
        <taxon>Bacteria</taxon>
        <taxon>Pseudomonadati</taxon>
        <taxon>Bacteroidota</taxon>
        <taxon>Flavobacteriia</taxon>
        <taxon>Flavobacteriales</taxon>
        <taxon>Weeksellaceae</taxon>
        <taxon>Chryseobacterium group</taxon>
        <taxon>Chryseobacterium</taxon>
    </lineage>
</organism>
<dbReference type="EMBL" id="RYFC01000001">
    <property type="protein sequence ID" value="RTZ49867.1"/>
    <property type="molecule type" value="Genomic_DNA"/>
</dbReference>
<dbReference type="AlphaFoldDB" id="A0A3S0QIH9"/>
<dbReference type="Proteomes" id="UP000276953">
    <property type="component" value="Unassembled WGS sequence"/>
</dbReference>
<sequence>MESSGSHNIGLARLAQDSLNQLGYLVPPQLVDPNVRTTMDGFPILIFHRATPDSERIFLGKYNFNNDKSNEATTGFTGGQECWEFLNNTSDNTLFIATDFQSVDENGKHLWKNDFEGRYPENNEDTSNLEALHTWIVSCKNNPAKFKTEAPDHFNIQFLLFYYVFTEFFAMVDQRAKNQMFAMYPDAAGNKRWYLIFYDNDTVLGLNNEGHNVYDYWVEAHDQVGSGFVWNGALSELWKLVEVAFDTEITALYQKMRTSGILTYDKCNTYFNTLESDKWAESIFNEDAKYKYIDPLVVAGNGSYLYPAQGSRKSHRNYWLLNRFRYMDGKYDTSTFSSDYITMRLYTPAGTPAVPPNANFLLTALKDGYTKIKFGSYINRARLRKNVASLVQAPAITFNDTETIIYGASAIKDLGDLSGKYLGTLDVSKAMNLSRLRIGSQISGYSNQNLRNLFIGNNTVLEELDLTNCPNLKQSIDLTACTSIKRVSAAGTGISSVLLPKGGLLASLILPSTANTLILDNQKFITNSNLTFTAGSIKTLVIKDCPLINVNNIVFYLKNVSRLRVNNLNGSSPSSELFFPIINAKGIDDSGNTTPHSVVEGTWKFTTIYQEDKDFMEANWPDFKFTFSNVATFIQILSATRKATLLNVFDTNGDGELSFAEARAVINIPADTFNTSVNTSRKLSYSFDEFRFFTNVETIGDRAFDSNELESIIFPPNIKKIGSNAFYLKYNAVVVGNFDKLEELGAAPFFGKYLDINLFKNVKTYTANSFQYMYPRAGKYTLPYITRIFSGMLTNNVGFETVEELVSNLVDLSGCTSLERIDSYGLNLRPLKGDNEVTIILPASINYLENYCMPMNPSAGQSSVTKVIVKVLATTPPILIGSNLVADGIIIDKVEIHVPAASVSAYKAATNWSYFATKIYPIT</sequence>
<dbReference type="Gene3D" id="3.80.10.10">
    <property type="entry name" value="Ribonuclease Inhibitor"/>
    <property type="match status" value="2"/>
</dbReference>
<name>A0A3S0QIH9_9FLAO</name>
<reference evidence="1 2" key="1">
    <citation type="submission" date="2018-12" db="EMBL/GenBank/DDBJ databases">
        <title>Draft Genome Sequence of Chryseobacterium arthrosphaerae strain ED882-96 Isolated from the Blood of a Patient with Liver Cirrhosis in Taiwan.</title>
        <authorList>
            <person name="Lin J.-N."/>
            <person name="Lai C.-H."/>
            <person name="Yang C.-H."/>
            <person name="Huang Y.-H."/>
        </authorList>
    </citation>
    <scope>NUCLEOTIDE SEQUENCE [LARGE SCALE GENOMIC DNA]</scope>
    <source>
        <strain evidence="1 2">ED882-96</strain>
    </source>
</reference>
<comment type="caution">
    <text evidence="1">The sequence shown here is derived from an EMBL/GenBank/DDBJ whole genome shotgun (WGS) entry which is preliminary data.</text>
</comment>
<accession>A0A3S0QIH9</accession>
<dbReference type="Pfam" id="PF08757">
    <property type="entry name" value="CotH"/>
    <property type="match status" value="1"/>
</dbReference>